<evidence type="ECO:0000313" key="1">
    <source>
        <dbReference type="EMBL" id="OIQ71805.1"/>
    </source>
</evidence>
<gene>
    <name evidence="1" type="ORF">GALL_465730</name>
</gene>
<name>A0A1J5Q787_9ZZZZ</name>
<proteinExistence type="predicted"/>
<organism evidence="1">
    <name type="scientific">mine drainage metagenome</name>
    <dbReference type="NCBI Taxonomy" id="410659"/>
    <lineage>
        <taxon>unclassified sequences</taxon>
        <taxon>metagenomes</taxon>
        <taxon>ecological metagenomes</taxon>
    </lineage>
</organism>
<dbReference type="EMBL" id="MLJW01003552">
    <property type="protein sequence ID" value="OIQ71805.1"/>
    <property type="molecule type" value="Genomic_DNA"/>
</dbReference>
<dbReference type="AlphaFoldDB" id="A0A1J5Q787"/>
<reference evidence="1" key="1">
    <citation type="submission" date="2016-10" db="EMBL/GenBank/DDBJ databases">
        <title>Sequence of Gallionella enrichment culture.</title>
        <authorList>
            <person name="Poehlein A."/>
            <person name="Muehling M."/>
            <person name="Daniel R."/>
        </authorList>
    </citation>
    <scope>NUCLEOTIDE SEQUENCE</scope>
</reference>
<sequence length="318" mass="33575">MQLPRGLVQEEGQWHAPRALARNAPVWPAGDHVAQTGLAARGVEGRLLDGVECHLPQAARCLVGGAHAVALIHTDEPLRGGTVHQRGLVPPAVGIAVLNALLREQRATLAQGVDDQRRGFPDVHAAEQRQVGGVVAVALHRVEDVLELHAVAQAGLEVVHAVGRRGMHDAGACVSGDILAQIDRGQTVVEGMTEGDALQRAALGGRDGLALQTITLQAALHQFLGQHQQAALGVDQGVSECRVDVERLVGGQRPGGGGPDHGISVLVLGQRRQAECCSEFFRLSTGKAHIHRVRGLVLIFDLELGQGRAAVKAPIHRL</sequence>
<protein>
    <submittedName>
        <fullName evidence="1">Uncharacterized protein</fullName>
    </submittedName>
</protein>
<comment type="caution">
    <text evidence="1">The sequence shown here is derived from an EMBL/GenBank/DDBJ whole genome shotgun (WGS) entry which is preliminary data.</text>
</comment>
<accession>A0A1J5Q787</accession>